<evidence type="ECO:0000313" key="3">
    <source>
        <dbReference type="Proteomes" id="UP000324222"/>
    </source>
</evidence>
<feature type="compositionally biased region" description="Basic and acidic residues" evidence="1">
    <location>
        <begin position="1"/>
        <end position="10"/>
    </location>
</feature>
<feature type="region of interest" description="Disordered" evidence="1">
    <location>
        <begin position="1"/>
        <end position="63"/>
    </location>
</feature>
<name>A0A5B7IAY2_PORTR</name>
<dbReference type="Proteomes" id="UP000324222">
    <property type="component" value="Unassembled WGS sequence"/>
</dbReference>
<keyword evidence="3" id="KW-1185">Reference proteome</keyword>
<gene>
    <name evidence="2" type="ORF">E2C01_075541</name>
</gene>
<accession>A0A5B7IAY2</accession>
<protein>
    <submittedName>
        <fullName evidence="2">Uncharacterized protein</fullName>
    </submittedName>
</protein>
<proteinExistence type="predicted"/>
<feature type="compositionally biased region" description="Pro residues" evidence="1">
    <location>
        <begin position="48"/>
        <end position="57"/>
    </location>
</feature>
<comment type="caution">
    <text evidence="2">The sequence shown here is derived from an EMBL/GenBank/DDBJ whole genome shotgun (WGS) entry which is preliminary data.</text>
</comment>
<reference evidence="2 3" key="1">
    <citation type="submission" date="2019-05" db="EMBL/GenBank/DDBJ databases">
        <title>Another draft genome of Portunus trituberculatus and its Hox gene families provides insights of decapod evolution.</title>
        <authorList>
            <person name="Jeong J.-H."/>
            <person name="Song I."/>
            <person name="Kim S."/>
            <person name="Choi T."/>
            <person name="Kim D."/>
            <person name="Ryu S."/>
            <person name="Kim W."/>
        </authorList>
    </citation>
    <scope>NUCLEOTIDE SEQUENCE [LARGE SCALE GENOMIC DNA]</scope>
    <source>
        <tissue evidence="2">Muscle</tissue>
    </source>
</reference>
<dbReference type="EMBL" id="VSRR010055468">
    <property type="protein sequence ID" value="MPC80942.1"/>
    <property type="molecule type" value="Genomic_DNA"/>
</dbReference>
<sequence length="125" mass="13535">MFRGGAERRAVRSTRGLSPTIHPQSLTASPVHSSPSFPSGHSTRSSPVPLPKVPTPTVPHRRSFPAMTASHVSAVGLEGRMGLEVTRRVVHPALVKVPQRRFEEIAAPVKSKRRVLGHSLCVLLN</sequence>
<evidence type="ECO:0000313" key="2">
    <source>
        <dbReference type="EMBL" id="MPC80942.1"/>
    </source>
</evidence>
<dbReference type="AlphaFoldDB" id="A0A5B7IAY2"/>
<evidence type="ECO:0000256" key="1">
    <source>
        <dbReference type="SAM" id="MobiDB-lite"/>
    </source>
</evidence>
<feature type="compositionally biased region" description="Polar residues" evidence="1">
    <location>
        <begin position="15"/>
        <end position="46"/>
    </location>
</feature>
<organism evidence="2 3">
    <name type="scientific">Portunus trituberculatus</name>
    <name type="common">Swimming crab</name>
    <name type="synonym">Neptunus trituberculatus</name>
    <dbReference type="NCBI Taxonomy" id="210409"/>
    <lineage>
        <taxon>Eukaryota</taxon>
        <taxon>Metazoa</taxon>
        <taxon>Ecdysozoa</taxon>
        <taxon>Arthropoda</taxon>
        <taxon>Crustacea</taxon>
        <taxon>Multicrustacea</taxon>
        <taxon>Malacostraca</taxon>
        <taxon>Eumalacostraca</taxon>
        <taxon>Eucarida</taxon>
        <taxon>Decapoda</taxon>
        <taxon>Pleocyemata</taxon>
        <taxon>Brachyura</taxon>
        <taxon>Eubrachyura</taxon>
        <taxon>Portunoidea</taxon>
        <taxon>Portunidae</taxon>
        <taxon>Portuninae</taxon>
        <taxon>Portunus</taxon>
    </lineage>
</organism>